<comment type="caution">
    <text evidence="1">The sequence shown here is derived from an EMBL/GenBank/DDBJ whole genome shotgun (WGS) entry which is preliminary data.</text>
</comment>
<organism evidence="1 2">
    <name type="scientific">Sorangium cellulosum</name>
    <name type="common">Polyangium cellulosum</name>
    <dbReference type="NCBI Taxonomy" id="56"/>
    <lineage>
        <taxon>Bacteria</taxon>
        <taxon>Pseudomonadati</taxon>
        <taxon>Myxococcota</taxon>
        <taxon>Polyangia</taxon>
        <taxon>Polyangiales</taxon>
        <taxon>Polyangiaceae</taxon>
        <taxon>Sorangium</taxon>
    </lineage>
</organism>
<accession>A0A150RVY6</accession>
<proteinExistence type="predicted"/>
<gene>
    <name evidence="1" type="ORF">BE17_05345</name>
</gene>
<protein>
    <submittedName>
        <fullName evidence="1">Uncharacterized protein</fullName>
    </submittedName>
</protein>
<dbReference type="EMBL" id="JEMB01001943">
    <property type="protein sequence ID" value="KYF84351.1"/>
    <property type="molecule type" value="Genomic_DNA"/>
</dbReference>
<reference evidence="1 2" key="1">
    <citation type="submission" date="2014-02" db="EMBL/GenBank/DDBJ databases">
        <title>The small core and large imbalanced accessory genome model reveals a collaborative survival strategy of Sorangium cellulosum strains in nature.</title>
        <authorList>
            <person name="Han K."/>
            <person name="Peng R."/>
            <person name="Blom J."/>
            <person name="Li Y.-Z."/>
        </authorList>
    </citation>
    <scope>NUCLEOTIDE SEQUENCE [LARGE SCALE GENOMIC DNA]</scope>
    <source>
        <strain evidence="1 2">So0011-07</strain>
    </source>
</reference>
<dbReference type="Proteomes" id="UP000075635">
    <property type="component" value="Unassembled WGS sequence"/>
</dbReference>
<name>A0A150RVY6_SORCE</name>
<dbReference type="AlphaFoldDB" id="A0A150RVY6"/>
<dbReference type="SUPFAM" id="SSF52540">
    <property type="entry name" value="P-loop containing nucleoside triphosphate hydrolases"/>
    <property type="match status" value="1"/>
</dbReference>
<evidence type="ECO:0000313" key="2">
    <source>
        <dbReference type="Proteomes" id="UP000075635"/>
    </source>
</evidence>
<sequence length="65" mass="7316">MQMAQIEGRCHRDGRFAQVYWAYADGAVEEKMAAIVCRRIQSMKAMVGGDLETMHEIERLLAGAD</sequence>
<evidence type="ECO:0000313" key="1">
    <source>
        <dbReference type="EMBL" id="KYF84351.1"/>
    </source>
</evidence>
<dbReference type="InterPro" id="IPR027417">
    <property type="entry name" value="P-loop_NTPase"/>
</dbReference>